<evidence type="ECO:0000256" key="4">
    <source>
        <dbReference type="ARBA" id="ARBA00012574"/>
    </source>
</evidence>
<protein>
    <recommendedName>
        <fullName evidence="4">Xaa-Pro aminopeptidase</fullName>
        <ecNumber evidence="4">3.4.11.9</ecNumber>
    </recommendedName>
</protein>
<evidence type="ECO:0000256" key="3">
    <source>
        <dbReference type="ARBA" id="ARBA00008766"/>
    </source>
</evidence>
<dbReference type="SMART" id="SM01011">
    <property type="entry name" value="AMP_N"/>
    <property type="match status" value="1"/>
</dbReference>
<evidence type="ECO:0000313" key="9">
    <source>
        <dbReference type="EMBL" id="MFC4620452.1"/>
    </source>
</evidence>
<keyword evidence="5" id="KW-0479">Metal-binding</keyword>
<dbReference type="Gene3D" id="3.40.350.10">
    <property type="entry name" value="Creatinase/prolidase N-terminal domain"/>
    <property type="match status" value="1"/>
</dbReference>
<dbReference type="Proteomes" id="UP001596022">
    <property type="component" value="Unassembled WGS sequence"/>
</dbReference>
<evidence type="ECO:0000256" key="5">
    <source>
        <dbReference type="ARBA" id="ARBA00022723"/>
    </source>
</evidence>
<comment type="similarity">
    <text evidence="3">Belongs to the peptidase M24B family.</text>
</comment>
<dbReference type="SUPFAM" id="SSF55920">
    <property type="entry name" value="Creatinase/aminopeptidase"/>
    <property type="match status" value="1"/>
</dbReference>
<reference evidence="10" key="1">
    <citation type="journal article" date="2019" name="Int. J. Syst. Evol. Microbiol.">
        <title>The Global Catalogue of Microorganisms (GCM) 10K type strain sequencing project: providing services to taxonomists for standard genome sequencing and annotation.</title>
        <authorList>
            <consortium name="The Broad Institute Genomics Platform"/>
            <consortium name="The Broad Institute Genome Sequencing Center for Infectious Disease"/>
            <person name="Wu L."/>
            <person name="Ma J."/>
        </authorList>
    </citation>
    <scope>NUCLEOTIDE SEQUENCE [LARGE SCALE GENOMIC DNA]</scope>
    <source>
        <strain evidence="10">CGMCC 1.16306</strain>
    </source>
</reference>
<dbReference type="PANTHER" id="PTHR43226">
    <property type="entry name" value="XAA-PRO AMINOPEPTIDASE 3"/>
    <property type="match status" value="1"/>
</dbReference>
<dbReference type="RefSeq" id="WP_376847563.1">
    <property type="nucleotide sequence ID" value="NZ_JBHSFW010000022.1"/>
</dbReference>
<dbReference type="InterPro" id="IPR052433">
    <property type="entry name" value="X-Pro_dipept-like"/>
</dbReference>
<dbReference type="Pfam" id="PF05195">
    <property type="entry name" value="AMP_N"/>
    <property type="match status" value="1"/>
</dbReference>
<dbReference type="EC" id="3.4.11.9" evidence="4"/>
<evidence type="ECO:0000256" key="2">
    <source>
        <dbReference type="ARBA" id="ARBA00001936"/>
    </source>
</evidence>
<evidence type="ECO:0000313" key="10">
    <source>
        <dbReference type="Proteomes" id="UP001596022"/>
    </source>
</evidence>
<name>A0ABV9GR32_9BACL</name>
<dbReference type="EMBL" id="JBHSFW010000022">
    <property type="protein sequence ID" value="MFC4620452.1"/>
    <property type="molecule type" value="Genomic_DNA"/>
</dbReference>
<dbReference type="InterPro" id="IPR001714">
    <property type="entry name" value="Pept_M24_MAP"/>
</dbReference>
<dbReference type="Gene3D" id="3.90.230.10">
    <property type="entry name" value="Creatinase/methionine aminopeptidase superfamily"/>
    <property type="match status" value="1"/>
</dbReference>
<keyword evidence="7" id="KW-0464">Manganese</keyword>
<accession>A0ABV9GR32</accession>
<comment type="catalytic activity">
    <reaction evidence="1">
        <text>Release of any N-terminal amino acid, including proline, that is linked to proline, even from a dipeptide or tripeptide.</text>
        <dbReference type="EC" id="3.4.11.9"/>
    </reaction>
</comment>
<dbReference type="InterPro" id="IPR029149">
    <property type="entry name" value="Creatin/AminoP/Spt16_N"/>
</dbReference>
<dbReference type="PRINTS" id="PR00599">
    <property type="entry name" value="MAPEPTIDASE"/>
</dbReference>
<keyword evidence="9" id="KW-0031">Aminopeptidase</keyword>
<organism evidence="9 10">
    <name type="scientific">Camelliibacillus cellulosilyticus</name>
    <dbReference type="NCBI Taxonomy" id="2174486"/>
    <lineage>
        <taxon>Bacteria</taxon>
        <taxon>Bacillati</taxon>
        <taxon>Bacillota</taxon>
        <taxon>Bacilli</taxon>
        <taxon>Bacillales</taxon>
        <taxon>Sporolactobacillaceae</taxon>
        <taxon>Camelliibacillus</taxon>
    </lineage>
</organism>
<proteinExistence type="inferred from homology"/>
<evidence type="ECO:0000256" key="7">
    <source>
        <dbReference type="ARBA" id="ARBA00023211"/>
    </source>
</evidence>
<evidence type="ECO:0000256" key="6">
    <source>
        <dbReference type="ARBA" id="ARBA00022801"/>
    </source>
</evidence>
<keyword evidence="9" id="KW-0645">Protease</keyword>
<evidence type="ECO:0000256" key="1">
    <source>
        <dbReference type="ARBA" id="ARBA00001424"/>
    </source>
</evidence>
<evidence type="ECO:0000259" key="8">
    <source>
        <dbReference type="SMART" id="SM01011"/>
    </source>
</evidence>
<dbReference type="Pfam" id="PF00557">
    <property type="entry name" value="Peptidase_M24"/>
    <property type="match status" value="1"/>
</dbReference>
<dbReference type="GO" id="GO:0004177">
    <property type="term" value="F:aminopeptidase activity"/>
    <property type="evidence" value="ECO:0007669"/>
    <property type="project" value="UniProtKB-KW"/>
</dbReference>
<dbReference type="SUPFAM" id="SSF53092">
    <property type="entry name" value="Creatinase/prolidase N-terminal domain"/>
    <property type="match status" value="1"/>
</dbReference>
<keyword evidence="6 9" id="KW-0378">Hydrolase</keyword>
<comment type="cofactor">
    <cofactor evidence="2">
        <name>Mn(2+)</name>
        <dbReference type="ChEBI" id="CHEBI:29035"/>
    </cofactor>
</comment>
<dbReference type="InterPro" id="IPR036005">
    <property type="entry name" value="Creatinase/aminopeptidase-like"/>
</dbReference>
<comment type="caution">
    <text evidence="9">The sequence shown here is derived from an EMBL/GenBank/DDBJ whole genome shotgun (WGS) entry which is preliminary data.</text>
</comment>
<feature type="domain" description="Aminopeptidase P N-terminal" evidence="8">
    <location>
        <begin position="1"/>
        <end position="137"/>
    </location>
</feature>
<sequence>METSFFKNNRDRLMAGLEDQSLAIFFAGEAPQSSGDQLHPFIPNRNFYYLSGIDEPKIILVLSKFEGKTDAHLYVEKPDPVMAKWIGEAMTADEAKEASGIDNVHYLDEFQGFVQSHLLAVPYKHLYLDLEKRSWDAPETPAQSFAREVSARYPFIQVHNIYHDICDMRLIKTTEEIEKIRAAGRITSAGIKRLMRNAKPGMKEYELEAHFDFELKINGVKHHAFHTIAAGGKNATVLHYEKNNAEVKDGDLLLLDLGAQLDLYNSDISYTFPINGTFTERQKTIYNIVLKALHETTELIKPGVPFKDLQEHTKKVLAEECKKIGLIENDEDLNQYYFHGVSHSLGLDTHDVGRIRDRKLEPGMVLTVEPGLYIEEEGIGVRIENDVAVTETGYDVLTDDLPRTVEEIEAFMKK</sequence>
<dbReference type="InterPro" id="IPR007865">
    <property type="entry name" value="Aminopep_P_N"/>
</dbReference>
<gene>
    <name evidence="9" type="ORF">ACFO4N_17265</name>
</gene>
<keyword evidence="10" id="KW-1185">Reference proteome</keyword>
<dbReference type="InterPro" id="IPR000994">
    <property type="entry name" value="Pept_M24"/>
</dbReference>
<dbReference type="PANTHER" id="PTHR43226:SF4">
    <property type="entry name" value="XAA-PRO AMINOPEPTIDASE 3"/>
    <property type="match status" value="1"/>
</dbReference>